<dbReference type="AlphaFoldDB" id="A0A9J5XR00"/>
<name>A0A9J5XR00_SOLCO</name>
<gene>
    <name evidence="1" type="ORF">H5410_040302</name>
</gene>
<evidence type="ECO:0000313" key="1">
    <source>
        <dbReference type="EMBL" id="KAG5589788.1"/>
    </source>
</evidence>
<reference evidence="1 2" key="1">
    <citation type="submission" date="2020-09" db="EMBL/GenBank/DDBJ databases">
        <title>De no assembly of potato wild relative species, Solanum commersonii.</title>
        <authorList>
            <person name="Cho K."/>
        </authorList>
    </citation>
    <scope>NUCLEOTIDE SEQUENCE [LARGE SCALE GENOMIC DNA]</scope>
    <source>
        <strain evidence="1">LZ3.2</strain>
        <tissue evidence="1">Leaf</tissue>
    </source>
</reference>
<dbReference type="OrthoDB" id="1808172at2759"/>
<proteinExistence type="predicted"/>
<dbReference type="Proteomes" id="UP000824120">
    <property type="component" value="Chromosome 8"/>
</dbReference>
<protein>
    <submittedName>
        <fullName evidence="1">Uncharacterized protein</fullName>
    </submittedName>
</protein>
<dbReference type="EMBL" id="JACXVP010000008">
    <property type="protein sequence ID" value="KAG5589788.1"/>
    <property type="molecule type" value="Genomic_DNA"/>
</dbReference>
<comment type="caution">
    <text evidence="1">The sequence shown here is derived from an EMBL/GenBank/DDBJ whole genome shotgun (WGS) entry which is preliminary data.</text>
</comment>
<accession>A0A9J5XR00</accession>
<sequence>MMHFEMILSAAVSGEFQHFYPANTRKVYNFLKIIIKKVLTPEEWGMSPLKERDSIHPEQKIAVKYNFWDYVDSKLYYMRMLIKSIHEWIDISPKLLNMEQDNIFFEGMSIMKWNVEFHNTSEGLPCLQQTFYTKFWSKLISKDLEGKVHGHEILDLINNSINKYHVLEISKPQEDILSPFKQIARKLHMKKGIISKSEAIAFYMEEVKKDLDDKACMVGEAQCDHSTEEVDIDALFKKFQVQVEESSTKATCKGKEKT</sequence>
<organism evidence="1 2">
    <name type="scientific">Solanum commersonii</name>
    <name type="common">Commerson's wild potato</name>
    <name type="synonym">Commerson's nightshade</name>
    <dbReference type="NCBI Taxonomy" id="4109"/>
    <lineage>
        <taxon>Eukaryota</taxon>
        <taxon>Viridiplantae</taxon>
        <taxon>Streptophyta</taxon>
        <taxon>Embryophyta</taxon>
        <taxon>Tracheophyta</taxon>
        <taxon>Spermatophyta</taxon>
        <taxon>Magnoliopsida</taxon>
        <taxon>eudicotyledons</taxon>
        <taxon>Gunneridae</taxon>
        <taxon>Pentapetalae</taxon>
        <taxon>asterids</taxon>
        <taxon>lamiids</taxon>
        <taxon>Solanales</taxon>
        <taxon>Solanaceae</taxon>
        <taxon>Solanoideae</taxon>
        <taxon>Solaneae</taxon>
        <taxon>Solanum</taxon>
    </lineage>
</organism>
<keyword evidence="2" id="KW-1185">Reference proteome</keyword>
<evidence type="ECO:0000313" key="2">
    <source>
        <dbReference type="Proteomes" id="UP000824120"/>
    </source>
</evidence>